<dbReference type="SUPFAM" id="SSF81383">
    <property type="entry name" value="F-box domain"/>
    <property type="match status" value="1"/>
</dbReference>
<proteinExistence type="predicted"/>
<dbReference type="AlphaFoldDB" id="D6RKB7"/>
<evidence type="ECO:0000313" key="3">
    <source>
        <dbReference type="Proteomes" id="UP000001861"/>
    </source>
</evidence>
<dbReference type="HOGENOM" id="CLU_027282_0_0_1"/>
<feature type="domain" description="F-box" evidence="1">
    <location>
        <begin position="32"/>
        <end position="78"/>
    </location>
</feature>
<dbReference type="PROSITE" id="PS50181">
    <property type="entry name" value="FBOX"/>
    <property type="match status" value="1"/>
</dbReference>
<dbReference type="RefSeq" id="XP_002912238.1">
    <property type="nucleotide sequence ID" value="XM_002912192.1"/>
</dbReference>
<gene>
    <name evidence="2" type="ORF">CC1G_13770</name>
</gene>
<dbReference type="InterPro" id="IPR036047">
    <property type="entry name" value="F-box-like_dom_sf"/>
</dbReference>
<organism evidence="2 3">
    <name type="scientific">Coprinopsis cinerea (strain Okayama-7 / 130 / ATCC MYA-4618 / FGSC 9003)</name>
    <name type="common">Inky cap fungus</name>
    <name type="synonym">Hormographiella aspergillata</name>
    <dbReference type="NCBI Taxonomy" id="240176"/>
    <lineage>
        <taxon>Eukaryota</taxon>
        <taxon>Fungi</taxon>
        <taxon>Dikarya</taxon>
        <taxon>Basidiomycota</taxon>
        <taxon>Agaricomycotina</taxon>
        <taxon>Agaricomycetes</taxon>
        <taxon>Agaricomycetidae</taxon>
        <taxon>Agaricales</taxon>
        <taxon>Agaricineae</taxon>
        <taxon>Psathyrellaceae</taxon>
        <taxon>Coprinopsis</taxon>
    </lineage>
</organism>
<dbReference type="EMBL" id="AACS02000001">
    <property type="protein sequence ID" value="EFI28744.1"/>
    <property type="molecule type" value="Genomic_DNA"/>
</dbReference>
<evidence type="ECO:0000259" key="1">
    <source>
        <dbReference type="PROSITE" id="PS50181"/>
    </source>
</evidence>
<dbReference type="VEuPathDB" id="FungiDB:CC1G_13770"/>
<protein>
    <recommendedName>
        <fullName evidence="1">F-box domain-containing protein</fullName>
    </recommendedName>
</protein>
<keyword evidence="3" id="KW-1185">Reference proteome</keyword>
<dbReference type="InterPro" id="IPR001810">
    <property type="entry name" value="F-box_dom"/>
</dbReference>
<sequence>MPAIPGTLSSDMFNRIRKLFPKPATTKFQEPPASLTTLPAEVLTKIMEDVGWEGILVLRECSRHLARVSKLRSLWLDIFRRWCGATIPMPFFLPKRVDLCTAEDLEDIVVGFWTRRRHLPGQLREPRELVFGPPPHSVREFEDLGFLPGDRFLLYYSKVDGAIYYCHVEHPEHGGMFIPSAFKNPANASALAESKAEVRIAFDCFGAQDIEATDRSSGDLYFPPRFNMALVRWRSGGEGPFIEVWEVAPESRALDGRVQGFTTRKLASLRADYPDSHVSSPSLYKNHLAYSLVKTGVVTVLDWTLGFSQDADSYRRIHVRIGFDPRKIVLLPSKRFLAVSQSGIGVWDWSKTRPLTTAVIAQSTTNEGDVDFPRIRPIAKKRFDKYLFDCMPVYFIRDSIRMVVAHSESIFGVVIPLSPSSERLKIRIVSLVEETPTDPESILTTESLGYNKGVITDEDANYWVGYPWPDEKSEDREVAVVELLPHDENLNDKIYFSESMDRIVAFDSAKTAFYVYDL</sequence>
<dbReference type="OMA" id="YRITKFR"/>
<reference evidence="2 3" key="1">
    <citation type="journal article" date="2010" name="Proc. Natl. Acad. Sci. U.S.A.">
        <title>Insights into evolution of multicellular fungi from the assembled chromosomes of the mushroom Coprinopsis cinerea (Coprinus cinereus).</title>
        <authorList>
            <person name="Stajich J.E."/>
            <person name="Wilke S.K."/>
            <person name="Ahren D."/>
            <person name="Au C.H."/>
            <person name="Birren B.W."/>
            <person name="Borodovsky M."/>
            <person name="Burns C."/>
            <person name="Canback B."/>
            <person name="Casselton L.A."/>
            <person name="Cheng C.K."/>
            <person name="Deng J."/>
            <person name="Dietrich F.S."/>
            <person name="Fargo D.C."/>
            <person name="Farman M.L."/>
            <person name="Gathman A.C."/>
            <person name="Goldberg J."/>
            <person name="Guigo R."/>
            <person name="Hoegger P.J."/>
            <person name="Hooker J.B."/>
            <person name="Huggins A."/>
            <person name="James T.Y."/>
            <person name="Kamada T."/>
            <person name="Kilaru S."/>
            <person name="Kodira C."/>
            <person name="Kues U."/>
            <person name="Kupfer D."/>
            <person name="Kwan H.S."/>
            <person name="Lomsadze A."/>
            <person name="Li W."/>
            <person name="Lilly W.W."/>
            <person name="Ma L.J."/>
            <person name="Mackey A.J."/>
            <person name="Manning G."/>
            <person name="Martin F."/>
            <person name="Muraguchi H."/>
            <person name="Natvig D.O."/>
            <person name="Palmerini H."/>
            <person name="Ramesh M.A."/>
            <person name="Rehmeyer C.J."/>
            <person name="Roe B.A."/>
            <person name="Shenoy N."/>
            <person name="Stanke M."/>
            <person name="Ter-Hovhannisyan V."/>
            <person name="Tunlid A."/>
            <person name="Velagapudi R."/>
            <person name="Vision T.J."/>
            <person name="Zeng Q."/>
            <person name="Zolan M.E."/>
            <person name="Pukkila P.J."/>
        </authorList>
    </citation>
    <scope>NUCLEOTIDE SEQUENCE [LARGE SCALE GENOMIC DNA]</scope>
    <source>
        <strain evidence="3">Okayama-7 / 130 / ATCC MYA-4618 / FGSC 9003</strain>
    </source>
</reference>
<evidence type="ECO:0000313" key="2">
    <source>
        <dbReference type="EMBL" id="EFI28744.1"/>
    </source>
</evidence>
<name>D6RKB7_COPC7</name>
<dbReference type="OrthoDB" id="3045565at2759"/>
<dbReference type="KEGG" id="cci:CC1G_13770"/>
<dbReference type="GeneID" id="6007462"/>
<dbReference type="Proteomes" id="UP000001861">
    <property type="component" value="Unassembled WGS sequence"/>
</dbReference>
<accession>D6RKB7</accession>
<dbReference type="InParanoid" id="D6RKB7"/>
<comment type="caution">
    <text evidence="2">The sequence shown here is derived from an EMBL/GenBank/DDBJ whole genome shotgun (WGS) entry which is preliminary data.</text>
</comment>